<evidence type="ECO:0000313" key="8">
    <source>
        <dbReference type="EMBL" id="RBP83868.1"/>
    </source>
</evidence>
<gene>
    <name evidence="8" type="ORF">DFP80_105188</name>
</gene>
<keyword evidence="5" id="KW-0812">Transmembrane</keyword>
<name>A0A366JDE1_9GAMM</name>
<dbReference type="GO" id="GO:1990281">
    <property type="term" value="C:efflux pump complex"/>
    <property type="evidence" value="ECO:0007669"/>
    <property type="project" value="TreeGrafter"/>
</dbReference>
<dbReference type="InterPro" id="IPR003423">
    <property type="entry name" value="OMP_efflux"/>
</dbReference>
<keyword evidence="9" id="KW-1185">Reference proteome</keyword>
<evidence type="ECO:0000256" key="6">
    <source>
        <dbReference type="ARBA" id="ARBA00023136"/>
    </source>
</evidence>
<evidence type="ECO:0000256" key="1">
    <source>
        <dbReference type="ARBA" id="ARBA00004442"/>
    </source>
</evidence>
<dbReference type="Gene3D" id="1.20.1600.10">
    <property type="entry name" value="Outer membrane efflux proteins (OEP)"/>
    <property type="match status" value="1"/>
</dbReference>
<dbReference type="RefSeq" id="WP_113916223.1">
    <property type="nucleotide sequence ID" value="NZ_QNSE01000005.1"/>
</dbReference>
<dbReference type="SUPFAM" id="SSF56954">
    <property type="entry name" value="Outer membrane efflux proteins (OEP)"/>
    <property type="match status" value="1"/>
</dbReference>
<proteinExistence type="inferred from homology"/>
<evidence type="ECO:0000313" key="9">
    <source>
        <dbReference type="Proteomes" id="UP000252792"/>
    </source>
</evidence>
<dbReference type="EMBL" id="QNSE01000005">
    <property type="protein sequence ID" value="RBP83868.1"/>
    <property type="molecule type" value="Genomic_DNA"/>
</dbReference>
<keyword evidence="6" id="KW-0472">Membrane</keyword>
<dbReference type="Proteomes" id="UP000252792">
    <property type="component" value="Unassembled WGS sequence"/>
</dbReference>
<evidence type="ECO:0000256" key="4">
    <source>
        <dbReference type="ARBA" id="ARBA00022452"/>
    </source>
</evidence>
<dbReference type="PROSITE" id="PS51257">
    <property type="entry name" value="PROKAR_LIPOPROTEIN"/>
    <property type="match status" value="1"/>
</dbReference>
<keyword evidence="4" id="KW-1134">Transmembrane beta strand</keyword>
<organism evidence="8 9">
    <name type="scientific">Marinomonas rhizomae</name>
    <dbReference type="NCBI Taxonomy" id="491948"/>
    <lineage>
        <taxon>Bacteria</taxon>
        <taxon>Pseudomonadati</taxon>
        <taxon>Pseudomonadota</taxon>
        <taxon>Gammaproteobacteria</taxon>
        <taxon>Oceanospirillales</taxon>
        <taxon>Oceanospirillaceae</taxon>
        <taxon>Marinomonas</taxon>
    </lineage>
</organism>
<dbReference type="GO" id="GO:0015288">
    <property type="term" value="F:porin activity"/>
    <property type="evidence" value="ECO:0007669"/>
    <property type="project" value="TreeGrafter"/>
</dbReference>
<sequence length="564" mass="62086">MTIKSKVLEYKTLHRTAVAGAILFSLTACSVTPTPITFEQKLALVDADRKAMFQDQEPITQPISLEEAMARAVKYNLKERLALMEKLAQDNILGLQSFDMLPKVAASAGWTARNNEAASSSKSIATGTESLVSSTSQDKQSSSADLSVSWNVLDFGIGYFGSKAQANNVLAAEERRRSVVADIIQNVRGAYWEAVKAQELQPLVKRTLKDAYSALETSKQTAAERLISPLESLKYQKSLLEMISRLETLEGDLAASKSRLAGLMNLPPATQYELASQSTQPLALPYQLEELETLSMVNRPEINEEAYRARNTVLETRSSLMRLLPGASLFVGAHYNSNSYSLNNDWADAGVQVSWNLLSAFSYSDVKSVGEAKEKIADLRRQALRMAVLTQVNLAWQQYKQADNQFQRTAELSRIQDAIFVQSTGAYQNNTQSLVERVRIATESVLAKRNRDQSFAMMQSAYGAIYKAAGLDPLPKSIADTSVETLSASIAHQDALLQQGRISDETLVSRVALNSALGSMSDQYEKADTEPKKEEASKPQLVMLSTGDSLQETAIIDYTNYVQP</sequence>
<evidence type="ECO:0000256" key="2">
    <source>
        <dbReference type="ARBA" id="ARBA00007613"/>
    </source>
</evidence>
<comment type="similarity">
    <text evidence="2">Belongs to the outer membrane factor (OMF) (TC 1.B.17) family.</text>
</comment>
<evidence type="ECO:0000256" key="5">
    <source>
        <dbReference type="ARBA" id="ARBA00022692"/>
    </source>
</evidence>
<reference evidence="8 9" key="1">
    <citation type="submission" date="2018-06" db="EMBL/GenBank/DDBJ databases">
        <title>Genomic Encyclopedia of Type Strains, Phase III (KMG-III): the genomes of soil and plant-associated and newly described type strains.</title>
        <authorList>
            <person name="Whitman W."/>
        </authorList>
    </citation>
    <scope>NUCLEOTIDE SEQUENCE [LARGE SCALE GENOMIC DNA]</scope>
    <source>
        <strain evidence="8 9">CECT 7377</strain>
    </source>
</reference>
<keyword evidence="3" id="KW-0813">Transport</keyword>
<protein>
    <submittedName>
        <fullName evidence="8">Outer membrane protein TolC</fullName>
    </submittedName>
</protein>
<dbReference type="AlphaFoldDB" id="A0A366JDE1"/>
<dbReference type="InterPro" id="IPR051906">
    <property type="entry name" value="TolC-like"/>
</dbReference>
<comment type="caution">
    <text evidence="8">The sequence shown here is derived from an EMBL/GenBank/DDBJ whole genome shotgun (WGS) entry which is preliminary data.</text>
</comment>
<dbReference type="GO" id="GO:0015562">
    <property type="term" value="F:efflux transmembrane transporter activity"/>
    <property type="evidence" value="ECO:0007669"/>
    <property type="project" value="InterPro"/>
</dbReference>
<dbReference type="OrthoDB" id="9764652at2"/>
<dbReference type="PANTHER" id="PTHR30026:SF20">
    <property type="entry name" value="OUTER MEMBRANE PROTEIN TOLC"/>
    <property type="match status" value="1"/>
</dbReference>
<dbReference type="GO" id="GO:0009279">
    <property type="term" value="C:cell outer membrane"/>
    <property type="evidence" value="ECO:0007669"/>
    <property type="project" value="UniProtKB-SubCell"/>
</dbReference>
<comment type="subcellular location">
    <subcellularLocation>
        <location evidence="1">Cell outer membrane</location>
    </subcellularLocation>
</comment>
<dbReference type="Pfam" id="PF02321">
    <property type="entry name" value="OEP"/>
    <property type="match status" value="1"/>
</dbReference>
<evidence type="ECO:0000256" key="3">
    <source>
        <dbReference type="ARBA" id="ARBA00022448"/>
    </source>
</evidence>
<evidence type="ECO:0000256" key="7">
    <source>
        <dbReference type="ARBA" id="ARBA00023237"/>
    </source>
</evidence>
<dbReference type="PANTHER" id="PTHR30026">
    <property type="entry name" value="OUTER MEMBRANE PROTEIN TOLC"/>
    <property type="match status" value="1"/>
</dbReference>
<accession>A0A366JDE1</accession>
<keyword evidence="7" id="KW-0998">Cell outer membrane</keyword>